<protein>
    <submittedName>
        <fullName evidence="1">Uncharacterized protein</fullName>
    </submittedName>
</protein>
<evidence type="ECO:0000313" key="1">
    <source>
        <dbReference type="EMBL" id="MBK1791953.1"/>
    </source>
</evidence>
<comment type="caution">
    <text evidence="1">The sequence shown here is derived from an EMBL/GenBank/DDBJ whole genome shotgun (WGS) entry which is preliminary data.</text>
</comment>
<proteinExistence type="predicted"/>
<sequence length="181" mass="21366">MEDDFTKLVHDLNALENKLQVVWGEMAVPSEQSFESFFYSDYEYLEFEEVFLHSRFDAFPWYTSEGTPVWTVLSYMPLSPRTYYLAGYILHFIVKCREWIECKDGPLSSANREYPLIELSDVTLVSNLLDQEYVELVRRYNSQVHQFLHDLADFFIQYKSMMSLDDKELIGMRVLYGLGNG</sequence>
<dbReference type="Proteomes" id="UP000624703">
    <property type="component" value="Unassembled WGS sequence"/>
</dbReference>
<accession>A0A8J7MJ47</accession>
<keyword evidence="2" id="KW-1185">Reference proteome</keyword>
<dbReference type="AlphaFoldDB" id="A0A8J7MJ47"/>
<organism evidence="1 2">
    <name type="scientific">Persicirhabdus sediminis</name>
    <dbReference type="NCBI Taxonomy" id="454144"/>
    <lineage>
        <taxon>Bacteria</taxon>
        <taxon>Pseudomonadati</taxon>
        <taxon>Verrucomicrobiota</taxon>
        <taxon>Verrucomicrobiia</taxon>
        <taxon>Verrucomicrobiales</taxon>
        <taxon>Verrucomicrobiaceae</taxon>
        <taxon>Persicirhabdus</taxon>
    </lineage>
</organism>
<gene>
    <name evidence="1" type="ORF">JIN82_12400</name>
</gene>
<dbReference type="EMBL" id="JAENIM010000042">
    <property type="protein sequence ID" value="MBK1791953.1"/>
    <property type="molecule type" value="Genomic_DNA"/>
</dbReference>
<name>A0A8J7MJ47_9BACT</name>
<dbReference type="RefSeq" id="WP_200311968.1">
    <property type="nucleotide sequence ID" value="NZ_JAENIM010000042.1"/>
</dbReference>
<evidence type="ECO:0000313" key="2">
    <source>
        <dbReference type="Proteomes" id="UP000624703"/>
    </source>
</evidence>
<reference evidence="1" key="1">
    <citation type="submission" date="2021-01" db="EMBL/GenBank/DDBJ databases">
        <title>Modified the classification status of verrucomicrobia.</title>
        <authorList>
            <person name="Feng X."/>
        </authorList>
    </citation>
    <scope>NUCLEOTIDE SEQUENCE</scope>
    <source>
        <strain evidence="1">_KCTC 22039</strain>
    </source>
</reference>